<comment type="caution">
    <text evidence="2">The sequence shown here is derived from an EMBL/GenBank/DDBJ whole genome shotgun (WGS) entry which is preliminary data.</text>
</comment>
<dbReference type="Proteomes" id="UP000192247">
    <property type="component" value="Unassembled WGS sequence"/>
</dbReference>
<proteinExistence type="predicted"/>
<sequence length="23" mass="2717">MDRQEARWMGRQINGPTGKQIDE</sequence>
<dbReference type="AlphaFoldDB" id="A0A1V9XDB9"/>
<protein>
    <submittedName>
        <fullName evidence="2">Uncharacterized protein</fullName>
    </submittedName>
</protein>
<reference evidence="2 3" key="1">
    <citation type="journal article" date="2017" name="Gigascience">
        <title>Draft genome of the honey bee ectoparasitic mite, Tropilaelaps mercedesae, is shaped by the parasitic life history.</title>
        <authorList>
            <person name="Dong X."/>
            <person name="Armstrong S.D."/>
            <person name="Xia D."/>
            <person name="Makepeace B.L."/>
            <person name="Darby A.C."/>
            <person name="Kadowaki T."/>
        </authorList>
    </citation>
    <scope>NUCLEOTIDE SEQUENCE [LARGE SCALE GENOMIC DNA]</scope>
    <source>
        <strain evidence="2">Wuxi-XJTLU</strain>
    </source>
</reference>
<accession>A0A1V9XDB9</accession>
<evidence type="ECO:0000313" key="2">
    <source>
        <dbReference type="EMBL" id="OQR71550.1"/>
    </source>
</evidence>
<keyword evidence="3" id="KW-1185">Reference proteome</keyword>
<evidence type="ECO:0000256" key="1">
    <source>
        <dbReference type="SAM" id="MobiDB-lite"/>
    </source>
</evidence>
<gene>
    <name evidence="2" type="ORF">BIW11_03955</name>
</gene>
<organism evidence="2 3">
    <name type="scientific">Tropilaelaps mercedesae</name>
    <dbReference type="NCBI Taxonomy" id="418985"/>
    <lineage>
        <taxon>Eukaryota</taxon>
        <taxon>Metazoa</taxon>
        <taxon>Ecdysozoa</taxon>
        <taxon>Arthropoda</taxon>
        <taxon>Chelicerata</taxon>
        <taxon>Arachnida</taxon>
        <taxon>Acari</taxon>
        <taxon>Parasitiformes</taxon>
        <taxon>Mesostigmata</taxon>
        <taxon>Gamasina</taxon>
        <taxon>Dermanyssoidea</taxon>
        <taxon>Laelapidae</taxon>
        <taxon>Tropilaelaps</taxon>
    </lineage>
</organism>
<dbReference type="EMBL" id="MNPL01014257">
    <property type="protein sequence ID" value="OQR71550.1"/>
    <property type="molecule type" value="Genomic_DNA"/>
</dbReference>
<name>A0A1V9XDB9_9ACAR</name>
<dbReference type="InParanoid" id="A0A1V9XDB9"/>
<evidence type="ECO:0000313" key="3">
    <source>
        <dbReference type="Proteomes" id="UP000192247"/>
    </source>
</evidence>
<feature type="region of interest" description="Disordered" evidence="1">
    <location>
        <begin position="1"/>
        <end position="23"/>
    </location>
</feature>